<reference evidence="3 4" key="1">
    <citation type="submission" date="2023-07" db="EMBL/GenBank/DDBJ databases">
        <title>Sorghum-associated microbial communities from plants grown in Nebraska, USA.</title>
        <authorList>
            <person name="Schachtman D."/>
        </authorList>
    </citation>
    <scope>NUCLEOTIDE SEQUENCE [LARGE SCALE GENOMIC DNA]</scope>
    <source>
        <strain evidence="3 4">DS1307</strain>
    </source>
</reference>
<evidence type="ECO:0000313" key="3">
    <source>
        <dbReference type="EMBL" id="MDP9839407.1"/>
    </source>
</evidence>
<evidence type="ECO:0000256" key="2">
    <source>
        <dbReference type="SAM" id="SignalP"/>
    </source>
</evidence>
<keyword evidence="2" id="KW-0732">Signal</keyword>
<proteinExistence type="predicted"/>
<dbReference type="EMBL" id="JAUSRF010000016">
    <property type="protein sequence ID" value="MDP9839407.1"/>
    <property type="molecule type" value="Genomic_DNA"/>
</dbReference>
<evidence type="ECO:0000256" key="1">
    <source>
        <dbReference type="SAM" id="MobiDB-lite"/>
    </source>
</evidence>
<organism evidence="3 4">
    <name type="scientific">Neorhizobium huautlense</name>
    <dbReference type="NCBI Taxonomy" id="67774"/>
    <lineage>
        <taxon>Bacteria</taxon>
        <taxon>Pseudomonadati</taxon>
        <taxon>Pseudomonadota</taxon>
        <taxon>Alphaproteobacteria</taxon>
        <taxon>Hyphomicrobiales</taxon>
        <taxon>Rhizobiaceae</taxon>
        <taxon>Rhizobium/Agrobacterium group</taxon>
        <taxon>Neorhizobium</taxon>
    </lineage>
</organism>
<feature type="chain" id="PRO_5046667079" evidence="2">
    <location>
        <begin position="21"/>
        <end position="236"/>
    </location>
</feature>
<feature type="signal peptide" evidence="2">
    <location>
        <begin position="1"/>
        <end position="20"/>
    </location>
</feature>
<name>A0ABT9PYA6_9HYPH</name>
<feature type="region of interest" description="Disordered" evidence="1">
    <location>
        <begin position="179"/>
        <end position="236"/>
    </location>
</feature>
<comment type="caution">
    <text evidence="3">The sequence shown here is derived from an EMBL/GenBank/DDBJ whole genome shotgun (WGS) entry which is preliminary data.</text>
</comment>
<dbReference type="RefSeq" id="WP_306837955.1">
    <property type="nucleotide sequence ID" value="NZ_JAUSRF010000016.1"/>
</dbReference>
<sequence length="236" mass="26055">MRPHRLFALALCLSPLPAIAQDNAALCEDLYRRLANAPHIIGNTSNVREHAQALTKQNIEIRKLRLDMRRHECGSISITPLGGPNDHACRALRQMLSDMEQNRKDILSARNQARSLVITNHETKLIRADIQANNCVAPDFEATTVSVDPQQDMPASGTETDQQSSVVTLKAPKESSIIEFQTPPPEPEVAKAPELPPVPVRDYDPSKKVRIVGPRFFPNPSDIDLANPAGGVQLRQ</sequence>
<dbReference type="Proteomes" id="UP001241472">
    <property type="component" value="Unassembled WGS sequence"/>
</dbReference>
<accession>A0ABT9PYA6</accession>
<protein>
    <submittedName>
        <fullName evidence="3">Uncharacterized protein</fullName>
    </submittedName>
</protein>
<keyword evidence="4" id="KW-1185">Reference proteome</keyword>
<gene>
    <name evidence="3" type="ORF">J2T09_004183</name>
</gene>
<evidence type="ECO:0000313" key="4">
    <source>
        <dbReference type="Proteomes" id="UP001241472"/>
    </source>
</evidence>